<accession>A0A381SBW1</accession>
<proteinExistence type="predicted"/>
<dbReference type="InterPro" id="IPR045670">
    <property type="entry name" value="DUF5916"/>
</dbReference>
<sequence length="945" mass="103076">MIRASLVGLIGLLVLPASITSAGQEPSLSLAQLLDGTRVLVLPFRNISGDPSTDWVGTGIAEAVAADLPPTTEVVLLDTDQAPPEAGDTLEAAAAGRRAGARWAIHGGYQQVGSQLRITARVIDAETGTVVRSGRVDGGFDELFTLQDRIVPGLAAPSIDVESSPALRPPVPPTTPTELATAPDASEADPASPPDTTLAPGGRLAAVAGVPPPPELPATMARNAAGQVTVRAVRVTDGVELDGVLDDPIYQAIEPITDLIQFDPDNGAPPTEKTEVWLFFDAAHFYIAARCWRSGPESEWVANEMRRDNFNLVTNEAFSFVLDTFYDRRNGILFNLNPLGGRMDGQITNERDFNLDWNPIWDLKTGRFEGGWTFEAQIPFSSLRYRPGREQVWGIQFRRNIQAKNEVSYLTPMDQGLRQGAITQVSQAATLVGLEIQDSSRLFEVKPYAISSVSSSVDASRQVSNSLAGDIGLDIVKVGLTENLTADFTLNTDFAQVEADEQQVNLTRFSLFFPEKREFFLENQGVFGFGGAGGRGPSSRRSAETPILFYSRQIGLNAGREVPLLGGGRLTGRVGPFTLGLLNIQTDAEPVSGALGTNFTVARVQRDILRRSSIGAILTSRSAVANQPGSNQALGVDVGLAFYDNVSITSYWAKTHTTDLEGRDTSYNGAFAYNGDRYGLVAEHLFIDERFSPGMGFLRRPDLRKSFGSLRFSPRPQSIAWIRQLTFDGSYDYITDAAGTLETREATGNFQIELENSDRFSASYTQTYDLLQQPFRIASDVTVPVGPYAFENARLSYSFGPQRRLSGNLSVEHGSFYGGTKTTVGIGGSGFGPFGGGRIELTPQFSFEPGFSINRVELPQGHFTTQLVTTRATYTISPTMFVSALIQYNSSNNALSSNVRLRWEYSPGSELFVVFNEQRDTLTPERFPELENRAFIVKFNRLFRF</sequence>
<evidence type="ECO:0000259" key="2">
    <source>
        <dbReference type="Pfam" id="PF19313"/>
    </source>
</evidence>
<evidence type="ECO:0000256" key="1">
    <source>
        <dbReference type="SAM" id="MobiDB-lite"/>
    </source>
</evidence>
<dbReference type="Pfam" id="PF19313">
    <property type="entry name" value="DUF5916"/>
    <property type="match status" value="1"/>
</dbReference>
<dbReference type="Gene3D" id="2.60.40.1190">
    <property type="match status" value="1"/>
</dbReference>
<gene>
    <name evidence="3" type="ORF">METZ01_LOCUS54360</name>
</gene>
<dbReference type="AlphaFoldDB" id="A0A381SBW1"/>
<dbReference type="EMBL" id="UINC01002910">
    <property type="protein sequence ID" value="SVA01506.1"/>
    <property type="molecule type" value="Genomic_DNA"/>
</dbReference>
<feature type="region of interest" description="Disordered" evidence="1">
    <location>
        <begin position="160"/>
        <end position="206"/>
    </location>
</feature>
<dbReference type="SUPFAM" id="SSF49344">
    <property type="entry name" value="CBD9-like"/>
    <property type="match status" value="1"/>
</dbReference>
<protein>
    <recommendedName>
        <fullName evidence="2">DUF5916 domain-containing protein</fullName>
    </recommendedName>
</protein>
<name>A0A381SBW1_9ZZZZ</name>
<evidence type="ECO:0000313" key="3">
    <source>
        <dbReference type="EMBL" id="SVA01506.1"/>
    </source>
</evidence>
<reference evidence="3" key="1">
    <citation type="submission" date="2018-05" db="EMBL/GenBank/DDBJ databases">
        <authorList>
            <person name="Lanie J.A."/>
            <person name="Ng W.-L."/>
            <person name="Kazmierczak K.M."/>
            <person name="Andrzejewski T.M."/>
            <person name="Davidsen T.M."/>
            <person name="Wayne K.J."/>
            <person name="Tettelin H."/>
            <person name="Glass J.I."/>
            <person name="Rusch D."/>
            <person name="Podicherti R."/>
            <person name="Tsui H.-C.T."/>
            <person name="Winkler M.E."/>
        </authorList>
    </citation>
    <scope>NUCLEOTIDE SEQUENCE</scope>
</reference>
<feature type="compositionally biased region" description="Low complexity" evidence="1">
    <location>
        <begin position="176"/>
        <end position="196"/>
    </location>
</feature>
<feature type="domain" description="DUF5916" evidence="2">
    <location>
        <begin position="445"/>
        <end position="530"/>
    </location>
</feature>
<organism evidence="3">
    <name type="scientific">marine metagenome</name>
    <dbReference type="NCBI Taxonomy" id="408172"/>
    <lineage>
        <taxon>unclassified sequences</taxon>
        <taxon>metagenomes</taxon>
        <taxon>ecological metagenomes</taxon>
    </lineage>
</organism>
<dbReference type="CDD" id="cd09618">
    <property type="entry name" value="CBM9_like_2"/>
    <property type="match status" value="1"/>
</dbReference>